<comment type="caution">
    <text evidence="2">The sequence shown here is derived from an EMBL/GenBank/DDBJ whole genome shotgun (WGS) entry which is preliminary data.</text>
</comment>
<dbReference type="RefSeq" id="WP_246913236.1">
    <property type="nucleotide sequence ID" value="NZ_JALJRB010000026.1"/>
</dbReference>
<dbReference type="Pfam" id="PF07045">
    <property type="entry name" value="DUF1330"/>
    <property type="match status" value="1"/>
</dbReference>
<accession>A0AA41RCA3</accession>
<dbReference type="InterPro" id="IPR010753">
    <property type="entry name" value="DUF1330"/>
</dbReference>
<keyword evidence="3" id="KW-1185">Reference proteome</keyword>
<proteinExistence type="predicted"/>
<sequence length="127" mass="14017">MGDISTNEEQFQALADNSDEGPFVMLNLLKFKESGGREAYLRYVQEANPYVAGVGAKVIYSGKANELVGGDQTWDAVMLVEYPSRRAFLQMASDPGYLKAHAHRVQALERAVLYATDPMPMRTILSG</sequence>
<dbReference type="Proteomes" id="UP001165427">
    <property type="component" value="Unassembled WGS sequence"/>
</dbReference>
<dbReference type="EMBL" id="JALJRB010000026">
    <property type="protein sequence ID" value="MCJ8502448.1"/>
    <property type="molecule type" value="Genomic_DNA"/>
</dbReference>
<evidence type="ECO:0000259" key="1">
    <source>
        <dbReference type="Pfam" id="PF07045"/>
    </source>
</evidence>
<dbReference type="AlphaFoldDB" id="A0AA41RCA3"/>
<gene>
    <name evidence="2" type="ORF">MRX98_17860</name>
</gene>
<dbReference type="PANTHER" id="PTHR40257">
    <property type="match status" value="1"/>
</dbReference>
<dbReference type="InterPro" id="IPR011008">
    <property type="entry name" value="Dimeric_a/b-barrel"/>
</dbReference>
<dbReference type="PANTHER" id="PTHR40257:SF1">
    <property type="entry name" value="DUF1330 DOMAIN-CONTAINING PROTEIN"/>
    <property type="match status" value="1"/>
</dbReference>
<evidence type="ECO:0000313" key="2">
    <source>
        <dbReference type="EMBL" id="MCJ8502448.1"/>
    </source>
</evidence>
<reference evidence="2" key="1">
    <citation type="submission" date="2022-04" db="EMBL/GenBank/DDBJ databases">
        <title>Desulfatitalea alkaliphila sp. nov., a novel anaerobic sulfate-reducing bacterium isolated from terrestrial mud volcano, Taman Peninsula, Russia.</title>
        <authorList>
            <person name="Khomyakova M.A."/>
            <person name="Merkel A.Y."/>
            <person name="Slobodkin A.I."/>
        </authorList>
    </citation>
    <scope>NUCLEOTIDE SEQUENCE</scope>
    <source>
        <strain evidence="2">M08but</strain>
    </source>
</reference>
<dbReference type="Gene3D" id="3.30.70.100">
    <property type="match status" value="1"/>
</dbReference>
<protein>
    <submittedName>
        <fullName evidence="2">DUF1330 domain-containing protein</fullName>
    </submittedName>
</protein>
<organism evidence="2 3">
    <name type="scientific">Desulfatitalea alkaliphila</name>
    <dbReference type="NCBI Taxonomy" id="2929485"/>
    <lineage>
        <taxon>Bacteria</taxon>
        <taxon>Pseudomonadati</taxon>
        <taxon>Thermodesulfobacteriota</taxon>
        <taxon>Desulfobacteria</taxon>
        <taxon>Desulfobacterales</taxon>
        <taxon>Desulfosarcinaceae</taxon>
        <taxon>Desulfatitalea</taxon>
    </lineage>
</organism>
<evidence type="ECO:0000313" key="3">
    <source>
        <dbReference type="Proteomes" id="UP001165427"/>
    </source>
</evidence>
<name>A0AA41RCA3_9BACT</name>
<feature type="domain" description="DUF1330" evidence="1">
    <location>
        <begin position="37"/>
        <end position="113"/>
    </location>
</feature>
<dbReference type="SUPFAM" id="SSF54909">
    <property type="entry name" value="Dimeric alpha+beta barrel"/>
    <property type="match status" value="1"/>
</dbReference>